<proteinExistence type="predicted"/>
<dbReference type="AlphaFoldDB" id="A0A1G9HEH7"/>
<dbReference type="Proteomes" id="UP000198706">
    <property type="component" value="Unassembled WGS sequence"/>
</dbReference>
<evidence type="ECO:0000313" key="2">
    <source>
        <dbReference type="EMBL" id="SDL11246.1"/>
    </source>
</evidence>
<sequence length="101" mass="10515">MNKIKQALCLSLSLTALGVATLPAQASVVRSPALVEAPAVVVGESQQTTPSVFAQVDSTSVNAQGMTVASMATSCADPRPWYRFSGIEALTCLFSGQWSIP</sequence>
<accession>A0A1G9HEH7</accession>
<dbReference type="EMBL" id="FNFD01000015">
    <property type="protein sequence ID" value="SDL11246.1"/>
    <property type="molecule type" value="Genomic_DNA"/>
</dbReference>
<evidence type="ECO:0000256" key="1">
    <source>
        <dbReference type="SAM" id="SignalP"/>
    </source>
</evidence>
<reference evidence="2 3" key="1">
    <citation type="submission" date="2016-10" db="EMBL/GenBank/DDBJ databases">
        <authorList>
            <person name="de Groot N.N."/>
        </authorList>
    </citation>
    <scope>NUCLEOTIDE SEQUENCE [LARGE SCALE GENOMIC DNA]</scope>
    <source>
        <strain evidence="2 3">JCM 21544</strain>
    </source>
</reference>
<feature type="signal peptide" evidence="1">
    <location>
        <begin position="1"/>
        <end position="26"/>
    </location>
</feature>
<keyword evidence="3" id="KW-1185">Reference proteome</keyword>
<organism evidence="2 3">
    <name type="scientific">Pseudomonas indica</name>
    <dbReference type="NCBI Taxonomy" id="137658"/>
    <lineage>
        <taxon>Bacteria</taxon>
        <taxon>Pseudomonadati</taxon>
        <taxon>Pseudomonadota</taxon>
        <taxon>Gammaproteobacteria</taxon>
        <taxon>Pseudomonadales</taxon>
        <taxon>Pseudomonadaceae</taxon>
        <taxon>Pseudomonas</taxon>
    </lineage>
</organism>
<name>A0A1G9HEH7_9PSED</name>
<keyword evidence="1" id="KW-0732">Signal</keyword>
<gene>
    <name evidence="2" type="ORF">SAMN05216186_11513</name>
</gene>
<dbReference type="OrthoDB" id="7020446at2"/>
<dbReference type="RefSeq" id="WP_084336333.1">
    <property type="nucleotide sequence ID" value="NZ_FNFD01000015.1"/>
</dbReference>
<evidence type="ECO:0000313" key="3">
    <source>
        <dbReference type="Proteomes" id="UP000198706"/>
    </source>
</evidence>
<dbReference type="STRING" id="137658.SAMN05216186_11513"/>
<protein>
    <submittedName>
        <fullName evidence="2">Uncharacterized protein</fullName>
    </submittedName>
</protein>
<feature type="chain" id="PRO_5011741755" evidence="1">
    <location>
        <begin position="27"/>
        <end position="101"/>
    </location>
</feature>